<feature type="transmembrane region" description="Helical" evidence="5">
    <location>
        <begin position="316"/>
        <end position="345"/>
    </location>
</feature>
<evidence type="ECO:0000313" key="8">
    <source>
        <dbReference type="Proteomes" id="UP000306441"/>
    </source>
</evidence>
<accession>A0ABY2Q972</accession>
<organism evidence="7 8">
    <name type="scientific">Ollibium composti</name>
    <dbReference type="NCBI Taxonomy" id="2675109"/>
    <lineage>
        <taxon>Bacteria</taxon>
        <taxon>Pseudomonadati</taxon>
        <taxon>Pseudomonadota</taxon>
        <taxon>Alphaproteobacteria</taxon>
        <taxon>Hyphomicrobiales</taxon>
        <taxon>Phyllobacteriaceae</taxon>
        <taxon>Ollibium</taxon>
    </lineage>
</organism>
<keyword evidence="8" id="KW-1185">Reference proteome</keyword>
<dbReference type="RefSeq" id="WP_136355572.1">
    <property type="nucleotide sequence ID" value="NZ_SSNY01000003.1"/>
</dbReference>
<keyword evidence="2 5" id="KW-0812">Transmembrane</keyword>
<dbReference type="InterPro" id="IPR007016">
    <property type="entry name" value="O-antigen_ligase-rel_domated"/>
</dbReference>
<evidence type="ECO:0000256" key="2">
    <source>
        <dbReference type="ARBA" id="ARBA00022692"/>
    </source>
</evidence>
<dbReference type="EMBL" id="SSNY01000003">
    <property type="protein sequence ID" value="THF58398.1"/>
    <property type="molecule type" value="Genomic_DNA"/>
</dbReference>
<evidence type="ECO:0000256" key="3">
    <source>
        <dbReference type="ARBA" id="ARBA00022989"/>
    </source>
</evidence>
<reference evidence="7 8" key="1">
    <citation type="submission" date="2019-04" db="EMBL/GenBank/DDBJ databases">
        <title>Mesorhizobium composti sp. nov., isolated from compost.</title>
        <authorList>
            <person name="Lin S.-Y."/>
            <person name="Hameed A."/>
            <person name="Hsieh Y.-T."/>
            <person name="Young C.-C."/>
        </authorList>
    </citation>
    <scope>NUCLEOTIDE SEQUENCE [LARGE SCALE GENOMIC DNA]</scope>
    <source>
        <strain evidence="7 8">CC-YTH430</strain>
    </source>
</reference>
<feature type="domain" description="O-antigen ligase-related" evidence="6">
    <location>
        <begin position="191"/>
        <end position="331"/>
    </location>
</feature>
<dbReference type="PANTHER" id="PTHR37422">
    <property type="entry name" value="TEICHURONIC ACID BIOSYNTHESIS PROTEIN TUAE"/>
    <property type="match status" value="1"/>
</dbReference>
<feature type="transmembrane region" description="Helical" evidence="5">
    <location>
        <begin position="230"/>
        <end position="251"/>
    </location>
</feature>
<sequence length="423" mass="45894">MASPKFESVAIYALVIVSMWSPAPDSPLGSLGEPLRYALFAGISLTLIAYTYFARRIRVSLSADWALLIAFLLYTALSALWGDGGANGMIKAVLILFTLTVSICIVNLKRLDELLVVFYTLACIFVVVSLIIVVLFPAQGIETGWELEGDWKGFAAQKNELGAISAFVVVGALALPVGLGRLAMPIRLANIAIAMVCLINSGSRGGQLIAVVGVASLICSRLPKTLQRLILVALVVFSVPLIQLVLSTISLTDDRIGVLGTTLNTSNRTTLWFYGLDQLQSHLFLGFGVGGFWTPARLLTFQDMHGWVLDNFHNGYITILIEGGLVGLLLMLTAIGFILLLLLVSVGHLRDAYLSVAFAFTMMFLVSNLVENQIGRSTSSFFLMFLVISLGIYGYVTRLSRLPANMPPHPTPDPERRPIGQRA</sequence>
<feature type="transmembrane region" description="Helical" evidence="5">
    <location>
        <begin position="271"/>
        <end position="296"/>
    </location>
</feature>
<dbReference type="InterPro" id="IPR051533">
    <property type="entry name" value="WaaL-like"/>
</dbReference>
<name>A0ABY2Q972_9HYPH</name>
<evidence type="ECO:0000256" key="4">
    <source>
        <dbReference type="ARBA" id="ARBA00023136"/>
    </source>
</evidence>
<proteinExistence type="predicted"/>
<feature type="transmembrane region" description="Helical" evidence="5">
    <location>
        <begin position="161"/>
        <end position="179"/>
    </location>
</feature>
<feature type="transmembrane region" description="Helical" evidence="5">
    <location>
        <begin position="115"/>
        <end position="141"/>
    </location>
</feature>
<dbReference type="Pfam" id="PF04932">
    <property type="entry name" value="Wzy_C"/>
    <property type="match status" value="1"/>
</dbReference>
<evidence type="ECO:0000256" key="1">
    <source>
        <dbReference type="ARBA" id="ARBA00004141"/>
    </source>
</evidence>
<feature type="transmembrane region" description="Helical" evidence="5">
    <location>
        <begin position="352"/>
        <end position="370"/>
    </location>
</feature>
<dbReference type="GO" id="GO:0016874">
    <property type="term" value="F:ligase activity"/>
    <property type="evidence" value="ECO:0007669"/>
    <property type="project" value="UniProtKB-KW"/>
</dbReference>
<evidence type="ECO:0000256" key="5">
    <source>
        <dbReference type="SAM" id="Phobius"/>
    </source>
</evidence>
<evidence type="ECO:0000259" key="6">
    <source>
        <dbReference type="Pfam" id="PF04932"/>
    </source>
</evidence>
<protein>
    <submittedName>
        <fullName evidence="7">O-antigen ligase family protein</fullName>
    </submittedName>
</protein>
<feature type="transmembrane region" description="Helical" evidence="5">
    <location>
        <begin position="376"/>
        <end position="396"/>
    </location>
</feature>
<feature type="transmembrane region" description="Helical" evidence="5">
    <location>
        <begin position="88"/>
        <end position="108"/>
    </location>
</feature>
<dbReference type="PANTHER" id="PTHR37422:SF13">
    <property type="entry name" value="LIPOPOLYSACCHARIDE BIOSYNTHESIS PROTEIN PA4999-RELATED"/>
    <property type="match status" value="1"/>
</dbReference>
<comment type="subcellular location">
    <subcellularLocation>
        <location evidence="1">Membrane</location>
        <topology evidence="1">Multi-pass membrane protein</topology>
    </subcellularLocation>
</comment>
<keyword evidence="4 5" id="KW-0472">Membrane</keyword>
<dbReference type="Proteomes" id="UP000306441">
    <property type="component" value="Unassembled WGS sequence"/>
</dbReference>
<gene>
    <name evidence="7" type="ORF">E6C48_07260</name>
</gene>
<keyword evidence="3 5" id="KW-1133">Transmembrane helix</keyword>
<feature type="transmembrane region" description="Helical" evidence="5">
    <location>
        <begin position="35"/>
        <end position="53"/>
    </location>
</feature>
<evidence type="ECO:0000313" key="7">
    <source>
        <dbReference type="EMBL" id="THF58398.1"/>
    </source>
</evidence>
<feature type="transmembrane region" description="Helical" evidence="5">
    <location>
        <begin position="65"/>
        <end position="82"/>
    </location>
</feature>
<comment type="caution">
    <text evidence="7">The sequence shown here is derived from an EMBL/GenBank/DDBJ whole genome shotgun (WGS) entry which is preliminary data.</text>
</comment>
<keyword evidence="7" id="KW-0436">Ligase</keyword>